<protein>
    <submittedName>
        <fullName evidence="1">NUDIX domain protein</fullName>
    </submittedName>
</protein>
<dbReference type="PANTHER" id="PTHR43736">
    <property type="entry name" value="ADP-RIBOSE PYROPHOSPHATASE"/>
    <property type="match status" value="1"/>
</dbReference>
<dbReference type="PANTHER" id="PTHR43736:SF4">
    <property type="entry name" value="SLR1690 PROTEIN"/>
    <property type="match status" value="1"/>
</dbReference>
<organism evidence="1 2">
    <name type="scientific">Mucilaginibacter gotjawali</name>
    <dbReference type="NCBI Taxonomy" id="1550579"/>
    <lineage>
        <taxon>Bacteria</taxon>
        <taxon>Pseudomonadati</taxon>
        <taxon>Bacteroidota</taxon>
        <taxon>Sphingobacteriia</taxon>
        <taxon>Sphingobacteriales</taxon>
        <taxon>Sphingobacteriaceae</taxon>
        <taxon>Mucilaginibacter</taxon>
    </lineage>
</organism>
<dbReference type="InterPro" id="IPR015797">
    <property type="entry name" value="NUDIX_hydrolase-like_dom_sf"/>
</dbReference>
<dbReference type="Pfam" id="PF00293">
    <property type="entry name" value="NUDIX"/>
    <property type="match status" value="1"/>
</dbReference>
<dbReference type="OrthoDB" id="9786141at2"/>
<dbReference type="SUPFAM" id="SSF55811">
    <property type="entry name" value="Nudix"/>
    <property type="match status" value="1"/>
</dbReference>
<evidence type="ECO:0000313" key="1">
    <source>
        <dbReference type="EMBL" id="BAU53452.1"/>
    </source>
</evidence>
<dbReference type="InterPro" id="IPR036390">
    <property type="entry name" value="WH_DNA-bd_sf"/>
</dbReference>
<dbReference type="InterPro" id="IPR036388">
    <property type="entry name" value="WH-like_DNA-bd_sf"/>
</dbReference>
<accession>A0A0X8X077</accession>
<dbReference type="SUPFAM" id="SSF46785">
    <property type="entry name" value="Winged helix' DNA-binding domain"/>
    <property type="match status" value="1"/>
</dbReference>
<proteinExistence type="predicted"/>
<dbReference type="CDD" id="cd18873">
    <property type="entry name" value="NUDIX_NadM_like"/>
    <property type="match status" value="1"/>
</dbReference>
<dbReference type="PROSITE" id="PS51462">
    <property type="entry name" value="NUDIX"/>
    <property type="match status" value="1"/>
</dbReference>
<dbReference type="EMBL" id="AP017313">
    <property type="protein sequence ID" value="BAU53452.1"/>
    <property type="molecule type" value="Genomic_DNA"/>
</dbReference>
<dbReference type="RefSeq" id="WP_096351025.1">
    <property type="nucleotide sequence ID" value="NZ_AP017313.1"/>
</dbReference>
<dbReference type="AlphaFoldDB" id="A0A0X8X077"/>
<dbReference type="Gene3D" id="3.90.79.10">
    <property type="entry name" value="Nucleoside Triphosphate Pyrophosphohydrolase"/>
    <property type="match status" value="1"/>
</dbReference>
<dbReference type="Gene3D" id="1.10.10.10">
    <property type="entry name" value="Winged helix-like DNA-binding domain superfamily/Winged helix DNA-binding domain"/>
    <property type="match status" value="1"/>
</dbReference>
<gene>
    <name evidence="1" type="ORF">MgSA37_01620</name>
</gene>
<dbReference type="KEGG" id="mgot:MgSA37_01620"/>
<sequence>MLTKKGLKEFCADARENYLPHISIDCVVFGFHEGIMKVLVLKVQNEDEWYLPGGFMLKNEPIEKAANRILKERTTLDKIFLQQFHVFGDPERSKEHFDMYKDMLPAKENWFANRFLTIGYYALVDFFETSPNPDQFAESCQWRGLDDLPDFKLDHALILKTALDTLRLQLNYQPIGYNLMPKEFTMPELQKLYEAILDKKLDRRNFQRRMLGFGILTRSDEPRKGGAHKAPYLYSFDLENYEAALREGFKGGW</sequence>
<dbReference type="InterPro" id="IPR054105">
    <property type="entry name" value="WHD_NrtR"/>
</dbReference>
<reference evidence="1 2" key="1">
    <citation type="submission" date="2015-12" db="EMBL/GenBank/DDBJ databases">
        <title>Genome sequence of Mucilaginibacter gotjawali.</title>
        <authorList>
            <person name="Lee J.S."/>
            <person name="Lee K.C."/>
            <person name="Kim K.K."/>
            <person name="Lee B.W."/>
        </authorList>
    </citation>
    <scope>NUCLEOTIDE SEQUENCE [LARGE SCALE GENOMIC DNA]</scope>
    <source>
        <strain evidence="1 2">SA3-7</strain>
    </source>
</reference>
<dbReference type="Pfam" id="PF21906">
    <property type="entry name" value="WHD_NrtR"/>
    <property type="match status" value="1"/>
</dbReference>
<keyword evidence="2" id="KW-1185">Reference proteome</keyword>
<name>A0A0X8X077_9SPHI</name>
<evidence type="ECO:0000313" key="2">
    <source>
        <dbReference type="Proteomes" id="UP000218263"/>
    </source>
</evidence>
<dbReference type="InterPro" id="IPR000086">
    <property type="entry name" value="NUDIX_hydrolase_dom"/>
</dbReference>
<dbReference type="Proteomes" id="UP000218263">
    <property type="component" value="Chromosome"/>
</dbReference>